<dbReference type="AlphaFoldDB" id="A0A0F9WRP5"/>
<evidence type="ECO:0000313" key="1">
    <source>
        <dbReference type="EMBL" id="KKN81428.1"/>
    </source>
</evidence>
<proteinExistence type="predicted"/>
<sequence>MSRIYFHAKDEEAEVSGADRAMMGSIVNRVAEVLLDLDTHDNRDHWILPLIGVGGTHEQFLISSLRHGSGKLKVGDKEFEQFTLALNSALKLGSRAVKLAARLHGQCEIHAWVDDQNRGWFADVIEEALAAHVIRDDMGWDDVIALMRKPGVGPVFTSYSVTDQFPGGVLPYDNETDEYIGGWDEAVAKMREEGRSLEIKPDNFDTYYFNDGSDYETLHEAVVAMKGAA</sequence>
<accession>A0A0F9WRP5</accession>
<name>A0A0F9WRP5_9ZZZZ</name>
<dbReference type="EMBL" id="LAZR01000215">
    <property type="protein sequence ID" value="KKN81428.1"/>
    <property type="molecule type" value="Genomic_DNA"/>
</dbReference>
<protein>
    <submittedName>
        <fullName evidence="1">Uncharacterized protein</fullName>
    </submittedName>
</protein>
<organism evidence="1">
    <name type="scientific">marine sediment metagenome</name>
    <dbReference type="NCBI Taxonomy" id="412755"/>
    <lineage>
        <taxon>unclassified sequences</taxon>
        <taxon>metagenomes</taxon>
        <taxon>ecological metagenomes</taxon>
    </lineage>
</organism>
<reference evidence="1" key="1">
    <citation type="journal article" date="2015" name="Nature">
        <title>Complex archaea that bridge the gap between prokaryotes and eukaryotes.</title>
        <authorList>
            <person name="Spang A."/>
            <person name="Saw J.H."/>
            <person name="Jorgensen S.L."/>
            <person name="Zaremba-Niedzwiedzka K."/>
            <person name="Martijn J."/>
            <person name="Lind A.E."/>
            <person name="van Eijk R."/>
            <person name="Schleper C."/>
            <person name="Guy L."/>
            <person name="Ettema T.J."/>
        </authorList>
    </citation>
    <scope>NUCLEOTIDE SEQUENCE</scope>
</reference>
<gene>
    <name evidence="1" type="ORF">LCGC14_0320410</name>
</gene>
<comment type="caution">
    <text evidence="1">The sequence shown here is derived from an EMBL/GenBank/DDBJ whole genome shotgun (WGS) entry which is preliminary data.</text>
</comment>